<dbReference type="Pfam" id="PF12911">
    <property type="entry name" value="OppC_N"/>
    <property type="match status" value="1"/>
</dbReference>
<protein>
    <submittedName>
        <fullName evidence="8">ABC transporter permease</fullName>
    </submittedName>
</protein>
<dbReference type="RefSeq" id="WP_131896651.1">
    <property type="nucleotide sequence ID" value="NZ_SMKZ01000023.1"/>
</dbReference>
<feature type="domain" description="ABC transmembrane type-1" evidence="7">
    <location>
        <begin position="186"/>
        <end position="382"/>
    </location>
</feature>
<dbReference type="SUPFAM" id="SSF161098">
    <property type="entry name" value="MetI-like"/>
    <property type="match status" value="1"/>
</dbReference>
<comment type="similarity">
    <text evidence="5">Belongs to the binding-protein-dependent transport system permease family.</text>
</comment>
<evidence type="ECO:0000256" key="1">
    <source>
        <dbReference type="ARBA" id="ARBA00004141"/>
    </source>
</evidence>
<reference evidence="8 9" key="1">
    <citation type="submission" date="2019-03" db="EMBL/GenBank/DDBJ databases">
        <title>Draft genome sequences of novel Actinobacteria.</title>
        <authorList>
            <person name="Sahin N."/>
            <person name="Ay H."/>
            <person name="Saygin H."/>
        </authorList>
    </citation>
    <scope>NUCLEOTIDE SEQUENCE [LARGE SCALE GENOMIC DNA]</scope>
    <source>
        <strain evidence="8 9">5K138</strain>
    </source>
</reference>
<dbReference type="OrthoDB" id="6637947at2"/>
<evidence type="ECO:0000256" key="6">
    <source>
        <dbReference type="SAM" id="MobiDB-lite"/>
    </source>
</evidence>
<comment type="caution">
    <text evidence="8">The sequence shown here is derived from an EMBL/GenBank/DDBJ whole genome shotgun (WGS) entry which is preliminary data.</text>
</comment>
<dbReference type="InterPro" id="IPR025966">
    <property type="entry name" value="OppC_N"/>
</dbReference>
<dbReference type="Pfam" id="PF00528">
    <property type="entry name" value="BPD_transp_1"/>
    <property type="match status" value="1"/>
</dbReference>
<dbReference type="GO" id="GO:0055085">
    <property type="term" value="P:transmembrane transport"/>
    <property type="evidence" value="ECO:0007669"/>
    <property type="project" value="InterPro"/>
</dbReference>
<name>A0A4R5DEA1_9ACTN</name>
<feature type="transmembrane region" description="Helical" evidence="5">
    <location>
        <begin position="53"/>
        <end position="75"/>
    </location>
</feature>
<keyword evidence="5" id="KW-0813">Transport</keyword>
<evidence type="ECO:0000256" key="5">
    <source>
        <dbReference type="RuleBase" id="RU363032"/>
    </source>
</evidence>
<sequence length="403" mass="43867">MSDVTLLPPAAGGDPGDPDSTTASAAASTDTKADPGTVGQWRMMWRRFRRHRLAMTAAVVLGMIYFVAIFAEFLAPYSPSTRFDDLQYAPPQLIRPVDTSDGFAIGLFAHGYEVTTNEETQRRTVSIDESVTAELGFFVKGEEYELFGLIPWDRHFIGPTDPDNPVFVLGTDRLGRDMLSRLVHGTRVSMSIGLVGVAASMVIGILIGGLSGYYGGAVDTAAQRLIEFIMCIPTLPLWMMLAASVPDDWGVLTKYFAITVILSVIGWTDLARVVRGRFLALREEDFVEAARLDNCGSLRIIRRYLLPSFSSHIIAALTLAIPAMILAETALSFLGLGMQAPAVSWGVLLQEAQNVRSLVSAPWLLIPGIAVVVAVLALNFVGDGLRDAADPYNTGGRRWRKRT</sequence>
<keyword evidence="2 5" id="KW-0812">Transmembrane</keyword>
<dbReference type="InterPro" id="IPR000515">
    <property type="entry name" value="MetI-like"/>
</dbReference>
<feature type="transmembrane region" description="Helical" evidence="5">
    <location>
        <begin position="304"/>
        <end position="325"/>
    </location>
</feature>
<dbReference type="PANTHER" id="PTHR43839">
    <property type="entry name" value="OPPC IN A BINDING PROTEIN-DEPENDENT TRANSPORT SYSTEM"/>
    <property type="match status" value="1"/>
</dbReference>
<evidence type="ECO:0000256" key="4">
    <source>
        <dbReference type="ARBA" id="ARBA00023136"/>
    </source>
</evidence>
<keyword evidence="9" id="KW-1185">Reference proteome</keyword>
<evidence type="ECO:0000313" key="8">
    <source>
        <dbReference type="EMBL" id="TDE08633.1"/>
    </source>
</evidence>
<dbReference type="PANTHER" id="PTHR43839:SF3">
    <property type="entry name" value="OLIGOPEPTIDE ABC TRANSPORTER, PERMEASE PROTEIN"/>
    <property type="match status" value="1"/>
</dbReference>
<dbReference type="AlphaFoldDB" id="A0A4R5DEA1"/>
<evidence type="ECO:0000259" key="7">
    <source>
        <dbReference type="PROSITE" id="PS50928"/>
    </source>
</evidence>
<keyword evidence="3 5" id="KW-1133">Transmembrane helix</keyword>
<accession>A0A4R5DEA1</accession>
<feature type="compositionally biased region" description="Low complexity" evidence="6">
    <location>
        <begin position="8"/>
        <end position="30"/>
    </location>
</feature>
<comment type="subcellular location">
    <subcellularLocation>
        <location evidence="5">Cell membrane</location>
        <topology evidence="5">Multi-pass membrane protein</topology>
    </subcellularLocation>
    <subcellularLocation>
        <location evidence="1">Membrane</location>
        <topology evidence="1">Multi-pass membrane protein</topology>
    </subcellularLocation>
</comment>
<evidence type="ECO:0000256" key="3">
    <source>
        <dbReference type="ARBA" id="ARBA00022989"/>
    </source>
</evidence>
<dbReference type="CDD" id="cd06261">
    <property type="entry name" value="TM_PBP2"/>
    <property type="match status" value="1"/>
</dbReference>
<proteinExistence type="inferred from homology"/>
<dbReference type="GO" id="GO:0005886">
    <property type="term" value="C:plasma membrane"/>
    <property type="evidence" value="ECO:0007669"/>
    <property type="project" value="UniProtKB-SubCell"/>
</dbReference>
<evidence type="ECO:0000313" key="9">
    <source>
        <dbReference type="Proteomes" id="UP000294739"/>
    </source>
</evidence>
<feature type="transmembrane region" description="Helical" evidence="5">
    <location>
        <begin position="188"/>
        <end position="213"/>
    </location>
</feature>
<dbReference type="InterPro" id="IPR035906">
    <property type="entry name" value="MetI-like_sf"/>
</dbReference>
<feature type="transmembrane region" description="Helical" evidence="5">
    <location>
        <begin position="255"/>
        <end position="274"/>
    </location>
</feature>
<dbReference type="PROSITE" id="PS50928">
    <property type="entry name" value="ABC_TM1"/>
    <property type="match status" value="1"/>
</dbReference>
<feature type="region of interest" description="Disordered" evidence="6">
    <location>
        <begin position="1"/>
        <end position="35"/>
    </location>
</feature>
<dbReference type="EMBL" id="SMKZ01000023">
    <property type="protein sequence ID" value="TDE08633.1"/>
    <property type="molecule type" value="Genomic_DNA"/>
</dbReference>
<evidence type="ECO:0000256" key="2">
    <source>
        <dbReference type="ARBA" id="ARBA00022692"/>
    </source>
</evidence>
<dbReference type="InParanoid" id="A0A4R5DEA1"/>
<gene>
    <name evidence="8" type="ORF">E1269_17080</name>
</gene>
<keyword evidence="4 5" id="KW-0472">Membrane</keyword>
<dbReference type="Gene3D" id="1.10.3720.10">
    <property type="entry name" value="MetI-like"/>
    <property type="match status" value="1"/>
</dbReference>
<feature type="transmembrane region" description="Helical" evidence="5">
    <location>
        <begin position="361"/>
        <end position="381"/>
    </location>
</feature>
<organism evidence="8 9">
    <name type="scientific">Jiangella asiatica</name>
    <dbReference type="NCBI Taxonomy" id="2530372"/>
    <lineage>
        <taxon>Bacteria</taxon>
        <taxon>Bacillati</taxon>
        <taxon>Actinomycetota</taxon>
        <taxon>Actinomycetes</taxon>
        <taxon>Jiangellales</taxon>
        <taxon>Jiangellaceae</taxon>
        <taxon>Jiangella</taxon>
    </lineage>
</organism>
<dbReference type="Proteomes" id="UP000294739">
    <property type="component" value="Unassembled WGS sequence"/>
</dbReference>
<feature type="transmembrane region" description="Helical" evidence="5">
    <location>
        <begin position="225"/>
        <end position="243"/>
    </location>
</feature>